<feature type="signal peptide" evidence="7">
    <location>
        <begin position="1"/>
        <end position="25"/>
    </location>
</feature>
<dbReference type="CDD" id="cd00917">
    <property type="entry name" value="PG-PI_TP"/>
    <property type="match status" value="1"/>
</dbReference>
<evidence type="ECO:0000313" key="10">
    <source>
        <dbReference type="Proteomes" id="UP001237642"/>
    </source>
</evidence>
<keyword evidence="5 7" id="KW-0732">Signal</keyword>
<dbReference type="PANTHER" id="PTHR11306:SF0">
    <property type="entry name" value="PHOSPHATIDYLGLYCEROL_PHOSPHATIDYLINOSITOL TRANSFER PROTEIN"/>
    <property type="match status" value="1"/>
</dbReference>
<dbReference type="Pfam" id="PF02221">
    <property type="entry name" value="E1_DerP2_DerF2"/>
    <property type="match status" value="1"/>
</dbReference>
<evidence type="ECO:0000256" key="5">
    <source>
        <dbReference type="ARBA" id="ARBA00022729"/>
    </source>
</evidence>
<dbReference type="InterPro" id="IPR014756">
    <property type="entry name" value="Ig_E-set"/>
</dbReference>
<comment type="caution">
    <text evidence="9">The sequence shown here is derived from an EMBL/GenBank/DDBJ whole genome shotgun (WGS) entry which is preliminary data.</text>
</comment>
<keyword evidence="6" id="KW-0445">Lipid transport</keyword>
<dbReference type="PANTHER" id="PTHR11306">
    <property type="entry name" value="NIEMANN PICK TYPE C2 PROTEIN NPC2-RELATED"/>
    <property type="match status" value="1"/>
</dbReference>
<comment type="function">
    <text evidence="1">Catalyzes the intermembrane transfer of phosphatidylglycerol and phosphatidylinositol.</text>
</comment>
<evidence type="ECO:0000256" key="2">
    <source>
        <dbReference type="ARBA" id="ARBA00006370"/>
    </source>
</evidence>
<sequence>MALTRCTNLLLLLLTLSSISSLIQATDIKYCDKANYDVKINGVEIKPYPVSRGKTATFSISASTDKSLSEGKLLIEVAYFGWYIHSETHDLCGETSCPATGDFVISHSQVLPGITPPGSYTLKLTMTDGEGQKLTCITFDFSVGWFAAAEAIADI</sequence>
<dbReference type="InterPro" id="IPR039670">
    <property type="entry name" value="NPC2-like"/>
</dbReference>
<keyword evidence="4" id="KW-0813">Transport</keyword>
<evidence type="ECO:0000256" key="7">
    <source>
        <dbReference type="SAM" id="SignalP"/>
    </source>
</evidence>
<evidence type="ECO:0000259" key="8">
    <source>
        <dbReference type="SMART" id="SM00737"/>
    </source>
</evidence>
<feature type="domain" description="MD-2-related lipid-recognition" evidence="8">
    <location>
        <begin position="28"/>
        <end position="141"/>
    </location>
</feature>
<keyword evidence="10" id="KW-1185">Reference proteome</keyword>
<accession>A0AAD8JIZ9</accession>
<dbReference type="GO" id="GO:0032934">
    <property type="term" value="F:sterol binding"/>
    <property type="evidence" value="ECO:0007669"/>
    <property type="project" value="InterPro"/>
</dbReference>
<dbReference type="GO" id="GO:0032366">
    <property type="term" value="P:intracellular sterol transport"/>
    <property type="evidence" value="ECO:0007669"/>
    <property type="project" value="InterPro"/>
</dbReference>
<evidence type="ECO:0000256" key="3">
    <source>
        <dbReference type="ARBA" id="ARBA00011245"/>
    </source>
</evidence>
<dbReference type="Gene3D" id="2.60.40.770">
    <property type="match status" value="1"/>
</dbReference>
<dbReference type="EMBL" id="JAUIZM010000001">
    <property type="protein sequence ID" value="KAK1404648.1"/>
    <property type="molecule type" value="Genomic_DNA"/>
</dbReference>
<protein>
    <submittedName>
        <fullName evidence="9">ML domain-containing protein</fullName>
    </submittedName>
</protein>
<name>A0AAD8JIZ9_9APIA</name>
<dbReference type="SUPFAM" id="SSF81296">
    <property type="entry name" value="E set domains"/>
    <property type="match status" value="1"/>
</dbReference>
<proteinExistence type="inferred from homology"/>
<evidence type="ECO:0000313" key="9">
    <source>
        <dbReference type="EMBL" id="KAK1404648.1"/>
    </source>
</evidence>
<dbReference type="SMART" id="SM00737">
    <property type="entry name" value="ML"/>
    <property type="match status" value="1"/>
</dbReference>
<reference evidence="9" key="1">
    <citation type="submission" date="2023-02" db="EMBL/GenBank/DDBJ databases">
        <title>Genome of toxic invasive species Heracleum sosnowskyi carries increased number of genes despite the absence of recent whole-genome duplications.</title>
        <authorList>
            <person name="Schelkunov M."/>
            <person name="Shtratnikova V."/>
            <person name="Makarenko M."/>
            <person name="Klepikova A."/>
            <person name="Omelchenko D."/>
            <person name="Novikova G."/>
            <person name="Obukhova E."/>
            <person name="Bogdanov V."/>
            <person name="Penin A."/>
            <person name="Logacheva M."/>
        </authorList>
    </citation>
    <scope>NUCLEOTIDE SEQUENCE</scope>
    <source>
        <strain evidence="9">Hsosn_3</strain>
        <tissue evidence="9">Leaf</tissue>
    </source>
</reference>
<comment type="similarity">
    <text evidence="2">Belongs to the NPC2 family.</text>
</comment>
<evidence type="ECO:0000256" key="1">
    <source>
        <dbReference type="ARBA" id="ARBA00002053"/>
    </source>
</evidence>
<dbReference type="InterPro" id="IPR003172">
    <property type="entry name" value="ML_dom"/>
</dbReference>
<dbReference type="Proteomes" id="UP001237642">
    <property type="component" value="Unassembled WGS sequence"/>
</dbReference>
<dbReference type="AlphaFoldDB" id="A0AAD8JIZ9"/>
<reference evidence="9" key="2">
    <citation type="submission" date="2023-05" db="EMBL/GenBank/DDBJ databases">
        <authorList>
            <person name="Schelkunov M.I."/>
        </authorList>
    </citation>
    <scope>NUCLEOTIDE SEQUENCE</scope>
    <source>
        <strain evidence="9">Hsosn_3</strain>
        <tissue evidence="9">Leaf</tissue>
    </source>
</reference>
<gene>
    <name evidence="9" type="ORF">POM88_004253</name>
</gene>
<dbReference type="FunFam" id="2.60.40.770:FF:000002">
    <property type="entry name" value="putative phosphatidylglycerol/phosphatidylinositol transfer protein DDB_G0282179"/>
    <property type="match status" value="1"/>
</dbReference>
<evidence type="ECO:0000256" key="6">
    <source>
        <dbReference type="ARBA" id="ARBA00023055"/>
    </source>
</evidence>
<organism evidence="9 10">
    <name type="scientific">Heracleum sosnowskyi</name>
    <dbReference type="NCBI Taxonomy" id="360622"/>
    <lineage>
        <taxon>Eukaryota</taxon>
        <taxon>Viridiplantae</taxon>
        <taxon>Streptophyta</taxon>
        <taxon>Embryophyta</taxon>
        <taxon>Tracheophyta</taxon>
        <taxon>Spermatophyta</taxon>
        <taxon>Magnoliopsida</taxon>
        <taxon>eudicotyledons</taxon>
        <taxon>Gunneridae</taxon>
        <taxon>Pentapetalae</taxon>
        <taxon>asterids</taxon>
        <taxon>campanulids</taxon>
        <taxon>Apiales</taxon>
        <taxon>Apiaceae</taxon>
        <taxon>Apioideae</taxon>
        <taxon>apioid superclade</taxon>
        <taxon>Tordylieae</taxon>
        <taxon>Tordyliinae</taxon>
        <taxon>Heracleum</taxon>
    </lineage>
</organism>
<dbReference type="InterPro" id="IPR033917">
    <property type="entry name" value="ML_PG-PI_TP"/>
</dbReference>
<evidence type="ECO:0000256" key="4">
    <source>
        <dbReference type="ARBA" id="ARBA00022448"/>
    </source>
</evidence>
<feature type="chain" id="PRO_5041952348" evidence="7">
    <location>
        <begin position="26"/>
        <end position="155"/>
    </location>
</feature>
<comment type="subunit">
    <text evidence="3">Monomer.</text>
</comment>